<organism evidence="2 3">
    <name type="scientific">Seminavis robusta</name>
    <dbReference type="NCBI Taxonomy" id="568900"/>
    <lineage>
        <taxon>Eukaryota</taxon>
        <taxon>Sar</taxon>
        <taxon>Stramenopiles</taxon>
        <taxon>Ochrophyta</taxon>
        <taxon>Bacillariophyta</taxon>
        <taxon>Bacillariophyceae</taxon>
        <taxon>Bacillariophycidae</taxon>
        <taxon>Naviculales</taxon>
        <taxon>Naviculaceae</taxon>
        <taxon>Seminavis</taxon>
    </lineage>
</organism>
<dbReference type="EMBL" id="CAICTM010000160">
    <property type="protein sequence ID" value="CAB9503289.1"/>
    <property type="molecule type" value="Genomic_DNA"/>
</dbReference>
<name>A0A9N8DIJ1_9STRA</name>
<evidence type="ECO:0000313" key="3">
    <source>
        <dbReference type="Proteomes" id="UP001153069"/>
    </source>
</evidence>
<dbReference type="Proteomes" id="UP001153069">
    <property type="component" value="Unassembled WGS sequence"/>
</dbReference>
<feature type="region of interest" description="Disordered" evidence="1">
    <location>
        <begin position="104"/>
        <end position="128"/>
    </location>
</feature>
<gene>
    <name evidence="2" type="ORF">SEMRO_161_G072540.1</name>
</gene>
<proteinExistence type="predicted"/>
<feature type="compositionally biased region" description="Low complexity" evidence="1">
    <location>
        <begin position="110"/>
        <end position="124"/>
    </location>
</feature>
<feature type="region of interest" description="Disordered" evidence="1">
    <location>
        <begin position="155"/>
        <end position="178"/>
    </location>
</feature>
<keyword evidence="3" id="KW-1185">Reference proteome</keyword>
<dbReference type="AlphaFoldDB" id="A0A9N8DIJ1"/>
<reference evidence="2" key="1">
    <citation type="submission" date="2020-06" db="EMBL/GenBank/DDBJ databases">
        <authorList>
            <consortium name="Plant Systems Biology data submission"/>
        </authorList>
    </citation>
    <scope>NUCLEOTIDE SEQUENCE</scope>
    <source>
        <strain evidence="2">D6</strain>
    </source>
</reference>
<comment type="caution">
    <text evidence="2">The sequence shown here is derived from an EMBL/GenBank/DDBJ whole genome shotgun (WGS) entry which is preliminary data.</text>
</comment>
<sequence length="201" mass="22494">MMSGHAVHAPQALAEQLTDDSSVLYEPLSLDTEATFHQNKENNVNHRHFEATRGPLSTRHDADGTRGRRLVDGMVKVATACNLLVRRHACNLCHVYADRQVEFEQREESSPPSSSRTYASSSSPTERAWKKMNSSLEVDLYRRFLFDEESVANMEIIPEGSGEKNESFPESGETPQSVTEAKFVEAAPQQQQSTEKKALLV</sequence>
<accession>A0A9N8DIJ1</accession>
<protein>
    <submittedName>
        <fullName evidence="2">Uncharacterized protein</fullName>
    </submittedName>
</protein>
<evidence type="ECO:0000313" key="2">
    <source>
        <dbReference type="EMBL" id="CAB9503289.1"/>
    </source>
</evidence>
<evidence type="ECO:0000256" key="1">
    <source>
        <dbReference type="SAM" id="MobiDB-lite"/>
    </source>
</evidence>